<evidence type="ECO:0000313" key="2">
    <source>
        <dbReference type="EMBL" id="QYR52649.1"/>
    </source>
</evidence>
<feature type="domain" description="DUF4166" evidence="1">
    <location>
        <begin position="17"/>
        <end position="173"/>
    </location>
</feature>
<keyword evidence="3" id="KW-1185">Reference proteome</keyword>
<dbReference type="InterPro" id="IPR025311">
    <property type="entry name" value="DUF4166"/>
</dbReference>
<dbReference type="Pfam" id="PF13761">
    <property type="entry name" value="DUF4166"/>
    <property type="match status" value="1"/>
</dbReference>
<gene>
    <name evidence="2" type="ORF">H8L67_08660</name>
</gene>
<dbReference type="Proteomes" id="UP000824755">
    <property type="component" value="Chromosome"/>
</dbReference>
<name>A0ABX8WMP7_9GAMM</name>
<evidence type="ECO:0000259" key="1">
    <source>
        <dbReference type="Pfam" id="PF13761"/>
    </source>
</evidence>
<accession>A0ABX8WMP7</accession>
<dbReference type="EMBL" id="CP080544">
    <property type="protein sequence ID" value="QYR52649.1"/>
    <property type="molecule type" value="Genomic_DNA"/>
</dbReference>
<proteinExistence type="predicted"/>
<reference evidence="2 3" key="1">
    <citation type="submission" date="2021-08" db="EMBL/GenBank/DDBJ databases">
        <title>Lysobacter sp. strain CJ11 Genome sequencing and assembly.</title>
        <authorList>
            <person name="Kim I."/>
        </authorList>
    </citation>
    <scope>NUCLEOTIDE SEQUENCE [LARGE SCALE GENOMIC DNA]</scope>
    <source>
        <strain evidence="2 3">CJ11</strain>
    </source>
</reference>
<evidence type="ECO:0000313" key="3">
    <source>
        <dbReference type="Proteomes" id="UP000824755"/>
    </source>
</evidence>
<organism evidence="2 3">
    <name type="scientific">Lysobacter soyae</name>
    <dbReference type="NCBI Taxonomy" id="2764185"/>
    <lineage>
        <taxon>Bacteria</taxon>
        <taxon>Pseudomonadati</taxon>
        <taxon>Pseudomonadota</taxon>
        <taxon>Gammaproteobacteria</taxon>
        <taxon>Lysobacterales</taxon>
        <taxon>Lysobacteraceae</taxon>
        <taxon>Lysobacter</taxon>
    </lineage>
</organism>
<dbReference type="RefSeq" id="WP_220379434.1">
    <property type="nucleotide sequence ID" value="NZ_CP080544.1"/>
</dbReference>
<sequence length="176" mass="20316">MNASLFQRILGAEFFHLAPAVKSLHLRQGEFAYAGRVYIVRGKGLLSRLCGLFARLAPEMHDAPITVRFITSPRKEVWRRDFNGSPLVSTLQTKDGQLFERMGLISFRFRLYRIDKDLHWVGRKARVMGLIPLPSSWLEHVRCTESEVEGRYHFMVDAQLPFIGPLIKYEGWLEPA</sequence>
<protein>
    <submittedName>
        <fullName evidence="2">DUF4166 domain-containing protein</fullName>
    </submittedName>
</protein>